<evidence type="ECO:0000259" key="6">
    <source>
        <dbReference type="PROSITE" id="PS51352"/>
    </source>
</evidence>
<dbReference type="PANTHER" id="PTHR42852:SF6">
    <property type="entry name" value="THIOL:DISULFIDE INTERCHANGE PROTEIN DSBE"/>
    <property type="match status" value="1"/>
</dbReference>
<feature type="domain" description="Thioredoxin" evidence="6">
    <location>
        <begin position="16"/>
        <end position="172"/>
    </location>
</feature>
<comment type="subcellular location">
    <subcellularLocation>
        <location evidence="1">Cell envelope</location>
    </subcellularLocation>
</comment>
<dbReference type="AlphaFoldDB" id="A0A0X3ANW0"/>
<accession>A0A0X3ANW0</accession>
<dbReference type="GO" id="GO:0017004">
    <property type="term" value="P:cytochrome complex assembly"/>
    <property type="evidence" value="ECO:0007669"/>
    <property type="project" value="UniProtKB-KW"/>
</dbReference>
<keyword evidence="4" id="KW-0676">Redox-active center</keyword>
<evidence type="ECO:0000313" key="8">
    <source>
        <dbReference type="Proteomes" id="UP000182761"/>
    </source>
</evidence>
<dbReference type="GO" id="GO:0030313">
    <property type="term" value="C:cell envelope"/>
    <property type="evidence" value="ECO:0007669"/>
    <property type="project" value="UniProtKB-SubCell"/>
</dbReference>
<keyword evidence="2" id="KW-0201">Cytochrome c-type biogenesis</keyword>
<keyword evidence="5" id="KW-0732">Signal</keyword>
<evidence type="ECO:0000256" key="5">
    <source>
        <dbReference type="SAM" id="SignalP"/>
    </source>
</evidence>
<keyword evidence="8" id="KW-1185">Reference proteome</keyword>
<dbReference type="InterPro" id="IPR050553">
    <property type="entry name" value="Thioredoxin_ResA/DsbE_sf"/>
</dbReference>
<dbReference type="Pfam" id="PF13905">
    <property type="entry name" value="Thioredoxin_8"/>
    <property type="match status" value="1"/>
</dbReference>
<dbReference type="InterPro" id="IPR036249">
    <property type="entry name" value="Thioredoxin-like_sf"/>
</dbReference>
<organism evidence="7 8">
    <name type="scientific">Apibacter mensalis</name>
    <dbReference type="NCBI Taxonomy" id="1586267"/>
    <lineage>
        <taxon>Bacteria</taxon>
        <taxon>Pseudomonadati</taxon>
        <taxon>Bacteroidota</taxon>
        <taxon>Flavobacteriia</taxon>
        <taxon>Flavobacteriales</taxon>
        <taxon>Weeksellaceae</taxon>
        <taxon>Apibacter</taxon>
    </lineage>
</organism>
<evidence type="ECO:0000256" key="4">
    <source>
        <dbReference type="ARBA" id="ARBA00023284"/>
    </source>
</evidence>
<evidence type="ECO:0000313" key="7">
    <source>
        <dbReference type="EMBL" id="CVK16042.1"/>
    </source>
</evidence>
<keyword evidence="3" id="KW-1015">Disulfide bond</keyword>
<dbReference type="SUPFAM" id="SSF52833">
    <property type="entry name" value="Thioredoxin-like"/>
    <property type="match status" value="1"/>
</dbReference>
<dbReference type="RefSeq" id="WP_055425247.1">
    <property type="nucleotide sequence ID" value="NZ_FCOR01000004.1"/>
</dbReference>
<evidence type="ECO:0000256" key="1">
    <source>
        <dbReference type="ARBA" id="ARBA00004196"/>
    </source>
</evidence>
<dbReference type="PANTHER" id="PTHR42852">
    <property type="entry name" value="THIOL:DISULFIDE INTERCHANGE PROTEIN DSBE"/>
    <property type="match status" value="1"/>
</dbReference>
<evidence type="ECO:0000256" key="3">
    <source>
        <dbReference type="ARBA" id="ARBA00023157"/>
    </source>
</evidence>
<gene>
    <name evidence="7" type="ORF">Ga0061079_104161</name>
</gene>
<sequence length="173" mass="20459">MKKNLTVLFFSLFVLLVYSQQVPPISKTEFSEEPLKQVVLDTENNEITMQSVLNKHKGKITVIRFWASWCRDCILEMTDSHVLKEKNKKVDFIYLSLDKNFDAWKKGITKYELNSGDNYWFSVGWKNPFNEYIELNWIPRYMVIDQKGKIANYYAVSAKDIEIQNTINKLLEK</sequence>
<dbReference type="STRING" id="1586267.GCA_001418685_00880"/>
<protein>
    <submittedName>
        <fullName evidence="7">Thioredoxin-like</fullName>
    </submittedName>
</protein>
<reference evidence="7 8" key="1">
    <citation type="submission" date="2016-01" db="EMBL/GenBank/DDBJ databases">
        <authorList>
            <person name="McClelland M."/>
            <person name="Jain A."/>
            <person name="Saraogi P."/>
            <person name="Mendelson R."/>
            <person name="Westerman R."/>
            <person name="SanMiguel P."/>
            <person name="Csonka L."/>
        </authorList>
    </citation>
    <scope>NUCLEOTIDE SEQUENCE [LARGE SCALE GENOMIC DNA]</scope>
    <source>
        <strain evidence="7 8">R-53146</strain>
    </source>
</reference>
<dbReference type="Proteomes" id="UP000182761">
    <property type="component" value="Unassembled WGS sequence"/>
</dbReference>
<dbReference type="Gene3D" id="3.40.30.10">
    <property type="entry name" value="Glutaredoxin"/>
    <property type="match status" value="1"/>
</dbReference>
<feature type="chain" id="PRO_5007049760" evidence="5">
    <location>
        <begin position="20"/>
        <end position="173"/>
    </location>
</feature>
<dbReference type="EMBL" id="FCOR01000004">
    <property type="protein sequence ID" value="CVK16042.1"/>
    <property type="molecule type" value="Genomic_DNA"/>
</dbReference>
<dbReference type="OrthoDB" id="1098640at2"/>
<evidence type="ECO:0000256" key="2">
    <source>
        <dbReference type="ARBA" id="ARBA00022748"/>
    </source>
</evidence>
<proteinExistence type="predicted"/>
<dbReference type="PROSITE" id="PS51352">
    <property type="entry name" value="THIOREDOXIN_2"/>
    <property type="match status" value="1"/>
</dbReference>
<feature type="signal peptide" evidence="5">
    <location>
        <begin position="1"/>
        <end position="19"/>
    </location>
</feature>
<dbReference type="InterPro" id="IPR012336">
    <property type="entry name" value="Thioredoxin-like_fold"/>
</dbReference>
<name>A0A0X3ANW0_9FLAO</name>
<dbReference type="InterPro" id="IPR013766">
    <property type="entry name" value="Thioredoxin_domain"/>
</dbReference>